<accession>A0A8J6Y187</accession>
<sequence>MATVRVEAENYKPGQLGVTYYDTTSQNIPGYYRPNEGVDIAPGGNTSNGHLVGWTDDGEWLTYDIQIPETGTYNLVARVASALENTSMQLGVSVDGGQQRTLQFSGKGDWVNWQDIRTENLSLTAGQHTLRLDILKGGYNLDYIELVSVNTSSPSPQPSPQPSVPQLGNIINGFTGSNNYTGGDGIDTISYTQARGGIVANLATGVVTHKFTTIPERPIKIMPTGDSNTFGLANLGDDGAYRDDLWRLLRNNGYNIDFVGPQSSGSGDFDKDHAGYPGWKTTDTAVSINGWLNTYQPDMVLLMTGTNDFRFTTNTSEVAQRLSSLIDQITNQAPNTQVLVASIPPIATLNKENRPELTQLVADFNSRIPSIVNSKASQGRKVSFVDVFNSINESDLVYGDGVHPTMAGYSKIARTWYDAILSANSSTDRLQKIENIIGSSFDDVLAGDERDNIINGSAGNDTVTGNGGRDTFVIAVGQGTDTITDFIVSQDWIGLANGLSFDQLSITQGTGTNINNTLISYINTPLAILNGVQASTITNQAFISV</sequence>
<name>A0A8J6Y187_9CYAN</name>
<dbReference type="GO" id="GO:0005509">
    <property type="term" value="F:calcium ion binding"/>
    <property type="evidence" value="ECO:0007669"/>
    <property type="project" value="InterPro"/>
</dbReference>
<evidence type="ECO:0000313" key="3">
    <source>
        <dbReference type="EMBL" id="MBD2777358.1"/>
    </source>
</evidence>
<dbReference type="InterPro" id="IPR001343">
    <property type="entry name" value="Hemolysn_Ca-bd"/>
</dbReference>
<dbReference type="PROSITE" id="PS51175">
    <property type="entry name" value="CBM6"/>
    <property type="match status" value="1"/>
</dbReference>
<gene>
    <name evidence="3" type="ORF">ICL16_36250</name>
</gene>
<dbReference type="RefSeq" id="WP_190836430.1">
    <property type="nucleotide sequence ID" value="NZ_CAWPPI010000110.1"/>
</dbReference>
<dbReference type="Pfam" id="PF00353">
    <property type="entry name" value="HemolysinCabind"/>
    <property type="match status" value="1"/>
</dbReference>
<evidence type="ECO:0000259" key="2">
    <source>
        <dbReference type="PROSITE" id="PS51175"/>
    </source>
</evidence>
<proteinExistence type="predicted"/>
<dbReference type="GO" id="GO:0030246">
    <property type="term" value="F:carbohydrate binding"/>
    <property type="evidence" value="ECO:0007669"/>
    <property type="project" value="InterPro"/>
</dbReference>
<dbReference type="SUPFAM" id="SSF52266">
    <property type="entry name" value="SGNH hydrolase"/>
    <property type="match status" value="1"/>
</dbReference>
<dbReference type="Pfam" id="PF13472">
    <property type="entry name" value="Lipase_GDSL_2"/>
    <property type="match status" value="1"/>
</dbReference>
<dbReference type="InterPro" id="IPR005084">
    <property type="entry name" value="CBM6"/>
</dbReference>
<dbReference type="EMBL" id="JACXAE010000110">
    <property type="protein sequence ID" value="MBD2777358.1"/>
    <property type="molecule type" value="Genomic_DNA"/>
</dbReference>
<dbReference type="PANTHER" id="PTHR30383">
    <property type="entry name" value="THIOESTERASE 1/PROTEASE 1/LYSOPHOSPHOLIPASE L1"/>
    <property type="match status" value="1"/>
</dbReference>
<reference evidence="3" key="1">
    <citation type="submission" date="2020-09" db="EMBL/GenBank/DDBJ databases">
        <title>Iningainema tapete sp. nov. (Scytonemataceae, Cyanobacteria) from greenhouses in central Florida (USA) produces two types of nodularin with biosynthetic potential for microcystin-LR and anabaenopeptins.</title>
        <authorList>
            <person name="Berthold D.E."/>
            <person name="Lefler F.W."/>
            <person name="Huang I.-S."/>
            <person name="Abdulla H."/>
            <person name="Zimba P.V."/>
            <person name="Laughinghouse H.D. IV."/>
        </authorList>
    </citation>
    <scope>NUCLEOTIDE SEQUENCE</scope>
    <source>
        <strain evidence="3">BLCCT55</strain>
    </source>
</reference>
<dbReference type="Gene3D" id="2.60.120.260">
    <property type="entry name" value="Galactose-binding domain-like"/>
    <property type="match status" value="1"/>
</dbReference>
<dbReference type="Proteomes" id="UP000629098">
    <property type="component" value="Unassembled WGS sequence"/>
</dbReference>
<dbReference type="InterPro" id="IPR051532">
    <property type="entry name" value="Ester_Hydrolysis_Enzymes"/>
</dbReference>
<dbReference type="Gene3D" id="2.150.10.10">
    <property type="entry name" value="Serralysin-like metalloprotease, C-terminal"/>
    <property type="match status" value="1"/>
</dbReference>
<dbReference type="SUPFAM" id="SSF51120">
    <property type="entry name" value="beta-Roll"/>
    <property type="match status" value="1"/>
</dbReference>
<keyword evidence="1" id="KW-0732">Signal</keyword>
<keyword evidence="4" id="KW-1185">Reference proteome</keyword>
<evidence type="ECO:0000256" key="1">
    <source>
        <dbReference type="ARBA" id="ARBA00022729"/>
    </source>
</evidence>
<evidence type="ECO:0000313" key="4">
    <source>
        <dbReference type="Proteomes" id="UP000629098"/>
    </source>
</evidence>
<dbReference type="InterPro" id="IPR006584">
    <property type="entry name" value="Cellulose-bd_IV"/>
</dbReference>
<dbReference type="PANTHER" id="PTHR30383:SF5">
    <property type="entry name" value="SGNH HYDROLASE-TYPE ESTERASE DOMAIN-CONTAINING PROTEIN"/>
    <property type="match status" value="1"/>
</dbReference>
<organism evidence="3 4">
    <name type="scientific">Iningainema tapete BLCC-T55</name>
    <dbReference type="NCBI Taxonomy" id="2748662"/>
    <lineage>
        <taxon>Bacteria</taxon>
        <taxon>Bacillati</taxon>
        <taxon>Cyanobacteriota</taxon>
        <taxon>Cyanophyceae</taxon>
        <taxon>Nostocales</taxon>
        <taxon>Scytonemataceae</taxon>
        <taxon>Iningainema tapete</taxon>
    </lineage>
</organism>
<dbReference type="InterPro" id="IPR011049">
    <property type="entry name" value="Serralysin-like_metalloprot_C"/>
</dbReference>
<protein>
    <submittedName>
        <fullName evidence="3">Carbohydrate-binding protein</fullName>
    </submittedName>
</protein>
<dbReference type="GO" id="GO:0004622">
    <property type="term" value="F:phosphatidylcholine lysophospholipase activity"/>
    <property type="evidence" value="ECO:0007669"/>
    <property type="project" value="TreeGrafter"/>
</dbReference>
<dbReference type="InterPro" id="IPR013830">
    <property type="entry name" value="SGNH_hydro"/>
</dbReference>
<comment type="caution">
    <text evidence="3">The sequence shown here is derived from an EMBL/GenBank/DDBJ whole genome shotgun (WGS) entry which is preliminary data.</text>
</comment>
<dbReference type="AlphaFoldDB" id="A0A8J6Y187"/>
<dbReference type="SMART" id="SM00606">
    <property type="entry name" value="CBD_IV"/>
    <property type="match status" value="1"/>
</dbReference>
<dbReference type="InterPro" id="IPR036514">
    <property type="entry name" value="SGNH_hydro_sf"/>
</dbReference>
<dbReference type="CDD" id="cd04080">
    <property type="entry name" value="CBM6_cellulase-like"/>
    <property type="match status" value="1"/>
</dbReference>
<dbReference type="Pfam" id="PF03422">
    <property type="entry name" value="CBM_6"/>
    <property type="match status" value="1"/>
</dbReference>
<dbReference type="SUPFAM" id="SSF49785">
    <property type="entry name" value="Galactose-binding domain-like"/>
    <property type="match status" value="1"/>
</dbReference>
<feature type="domain" description="CBM6" evidence="2">
    <location>
        <begin position="4"/>
        <end position="147"/>
    </location>
</feature>
<dbReference type="Gene3D" id="3.40.50.1110">
    <property type="entry name" value="SGNH hydrolase"/>
    <property type="match status" value="1"/>
</dbReference>
<dbReference type="InterPro" id="IPR008979">
    <property type="entry name" value="Galactose-bd-like_sf"/>
</dbReference>
<dbReference type="CDD" id="cd01833">
    <property type="entry name" value="XynB_like"/>
    <property type="match status" value="1"/>
</dbReference>